<proteinExistence type="predicted"/>
<dbReference type="EMBL" id="SIKX01000001">
    <property type="protein sequence ID" value="TBF17809.1"/>
    <property type="molecule type" value="Genomic_DNA"/>
</dbReference>
<dbReference type="InterPro" id="IPR045720">
    <property type="entry name" value="DUF6074"/>
</dbReference>
<gene>
    <name evidence="1" type="ORF">ELG94_05255</name>
</gene>
<sequence length="85" mass="10314">MTHDHPCHLVLFPMVNRIGKIRHVAAKMLTMTTRREAEIYYKQVTHGIRRHFDHIDLSEAEQREQMKVFWDAVWNEWSRQRGRVS</sequence>
<accession>A0AAE8Q9Q4</accession>
<dbReference type="Pfam" id="PF19551">
    <property type="entry name" value="DUF6074"/>
    <property type="match status" value="1"/>
</dbReference>
<dbReference type="RefSeq" id="WP_130822481.1">
    <property type="nucleotide sequence ID" value="NZ_SIKX01000001.1"/>
</dbReference>
<organism evidence="1 2">
    <name type="scientific">Rhizobium ruizarguesonis</name>
    <dbReference type="NCBI Taxonomy" id="2081791"/>
    <lineage>
        <taxon>Bacteria</taxon>
        <taxon>Pseudomonadati</taxon>
        <taxon>Pseudomonadota</taxon>
        <taxon>Alphaproteobacteria</taxon>
        <taxon>Hyphomicrobiales</taxon>
        <taxon>Rhizobiaceae</taxon>
        <taxon>Rhizobium/Agrobacterium group</taxon>
        <taxon>Rhizobium</taxon>
    </lineage>
</organism>
<dbReference type="AlphaFoldDB" id="A0AAE8Q9Q4"/>
<dbReference type="Proteomes" id="UP000291892">
    <property type="component" value="Unassembled WGS sequence"/>
</dbReference>
<protein>
    <submittedName>
        <fullName evidence="1">Uncharacterized protein</fullName>
    </submittedName>
</protein>
<reference evidence="1 2" key="1">
    <citation type="submission" date="2019-02" db="EMBL/GenBank/DDBJ databases">
        <title>The genomic architecture of introgression among sibling species of bacteria.</title>
        <authorList>
            <person name="Cavassim M.I.A."/>
            <person name="Moeskjaer S."/>
            <person name="Moslemi C."/>
            <person name="Fields B."/>
            <person name="Bachmann A."/>
            <person name="Vilhjalmsson B."/>
            <person name="Schierup M.H."/>
            <person name="Young J.P.W."/>
            <person name="Andersen S.U."/>
        </authorList>
    </citation>
    <scope>NUCLEOTIDE SEQUENCE [LARGE SCALE GENOMIC DNA]</scope>
    <source>
        <strain evidence="1 2">SM42</strain>
    </source>
</reference>
<comment type="caution">
    <text evidence="1">The sequence shown here is derived from an EMBL/GenBank/DDBJ whole genome shotgun (WGS) entry which is preliminary data.</text>
</comment>
<name>A0AAE8Q9Q4_9HYPH</name>
<evidence type="ECO:0000313" key="2">
    <source>
        <dbReference type="Proteomes" id="UP000291892"/>
    </source>
</evidence>
<evidence type="ECO:0000313" key="1">
    <source>
        <dbReference type="EMBL" id="TBF17809.1"/>
    </source>
</evidence>